<feature type="region of interest" description="Disordered" evidence="1">
    <location>
        <begin position="142"/>
        <end position="173"/>
    </location>
</feature>
<dbReference type="PANTHER" id="PTHR31902:SF10">
    <property type="entry name" value="SUCRASE_FERREDOXIN-LIKE FAMILY PROTEIN"/>
    <property type="match status" value="1"/>
</dbReference>
<protein>
    <recommendedName>
        <fullName evidence="4">Sucrase/ferredoxin-like family protein</fullName>
    </recommendedName>
</protein>
<sequence>GLTEGDLDGFVEDVLVNGKPWASGVQETFTGSYVFVCAHGNRDKRCGVCGPILIEKLNEEIALRGLKDQSRFQGKNYGPLVISTSLSHRASLYWMDFDVIDYFASNNCRYGYVTPEDVPELLDQHIANGKIIERLWRGQMGVSTESGDGTGEQKLPNGTEVKKNEKPEESTVQKTRENLGGCCQGANGSSCCMTASSEVSETKKTEETTEAHGKKGLCGLTSWVGSWEQRDVLTAAAVVGAVATVAVAYSYYR</sequence>
<evidence type="ECO:0000313" key="2">
    <source>
        <dbReference type="EMBL" id="MBA0842121.1"/>
    </source>
</evidence>
<dbReference type="SUPFAM" id="SSF52833">
    <property type="entry name" value="Thioredoxin-like"/>
    <property type="match status" value="1"/>
</dbReference>
<feature type="compositionally biased region" description="Basic and acidic residues" evidence="1">
    <location>
        <begin position="160"/>
        <end position="173"/>
    </location>
</feature>
<reference evidence="2 3" key="1">
    <citation type="journal article" date="2019" name="Genome Biol. Evol.">
        <title>Insights into the evolution of the New World diploid cottons (Gossypium, subgenus Houzingenia) based on genome sequencing.</title>
        <authorList>
            <person name="Grover C.E."/>
            <person name="Arick M.A. 2nd"/>
            <person name="Thrash A."/>
            <person name="Conover J.L."/>
            <person name="Sanders W.S."/>
            <person name="Peterson D.G."/>
            <person name="Frelichowski J.E."/>
            <person name="Scheffler J.A."/>
            <person name="Scheffler B.E."/>
            <person name="Wendel J.F."/>
        </authorList>
    </citation>
    <scope>NUCLEOTIDE SEQUENCE [LARGE SCALE GENOMIC DNA]</scope>
    <source>
        <strain evidence="2">6</strain>
        <tissue evidence="2">Leaf</tissue>
    </source>
</reference>
<accession>A0A7J9K6U3</accession>
<dbReference type="EMBL" id="JABFAE010000012">
    <property type="protein sequence ID" value="MBA0842121.1"/>
    <property type="molecule type" value="Genomic_DNA"/>
</dbReference>
<dbReference type="Gene3D" id="3.40.30.10">
    <property type="entry name" value="Glutaredoxin"/>
    <property type="match status" value="1"/>
</dbReference>
<comment type="caution">
    <text evidence="2">The sequence shown here is derived from an EMBL/GenBank/DDBJ whole genome shotgun (WGS) entry which is preliminary data.</text>
</comment>
<organism evidence="2 3">
    <name type="scientific">Gossypium armourianum</name>
    <dbReference type="NCBI Taxonomy" id="34283"/>
    <lineage>
        <taxon>Eukaryota</taxon>
        <taxon>Viridiplantae</taxon>
        <taxon>Streptophyta</taxon>
        <taxon>Embryophyta</taxon>
        <taxon>Tracheophyta</taxon>
        <taxon>Spermatophyta</taxon>
        <taxon>Magnoliopsida</taxon>
        <taxon>eudicotyledons</taxon>
        <taxon>Gunneridae</taxon>
        <taxon>Pentapetalae</taxon>
        <taxon>rosids</taxon>
        <taxon>malvids</taxon>
        <taxon>Malvales</taxon>
        <taxon>Malvaceae</taxon>
        <taxon>Malvoideae</taxon>
        <taxon>Gossypium</taxon>
    </lineage>
</organism>
<dbReference type="Pfam" id="PF06999">
    <property type="entry name" value="Suc_Fer-like"/>
    <property type="match status" value="1"/>
</dbReference>
<dbReference type="CDD" id="cd03062">
    <property type="entry name" value="TRX_Fd_Sucrase"/>
    <property type="match status" value="1"/>
</dbReference>
<keyword evidence="3" id="KW-1185">Reference proteome</keyword>
<evidence type="ECO:0000256" key="1">
    <source>
        <dbReference type="SAM" id="MobiDB-lite"/>
    </source>
</evidence>
<dbReference type="AlphaFoldDB" id="A0A7J9K6U3"/>
<name>A0A7J9K6U3_9ROSI</name>
<evidence type="ECO:0008006" key="4">
    <source>
        <dbReference type="Google" id="ProtNLM"/>
    </source>
</evidence>
<dbReference type="InterPro" id="IPR036249">
    <property type="entry name" value="Thioredoxin-like_sf"/>
</dbReference>
<feature type="non-terminal residue" evidence="2">
    <location>
        <position position="253"/>
    </location>
</feature>
<dbReference type="Proteomes" id="UP000593575">
    <property type="component" value="Unassembled WGS sequence"/>
</dbReference>
<gene>
    <name evidence="2" type="ORF">Goarm_001967</name>
</gene>
<evidence type="ECO:0000313" key="3">
    <source>
        <dbReference type="Proteomes" id="UP000593575"/>
    </source>
</evidence>
<dbReference type="InterPro" id="IPR009737">
    <property type="entry name" value="Aim32/Apd1-like"/>
</dbReference>
<dbReference type="PANTHER" id="PTHR31902">
    <property type="entry name" value="ACTIN PATCHES DISTAL PROTEIN 1"/>
    <property type="match status" value="1"/>
</dbReference>
<feature type="non-terminal residue" evidence="2">
    <location>
        <position position="1"/>
    </location>
</feature>
<proteinExistence type="predicted"/>